<comment type="caution">
    <text evidence="1">The sequence shown here is derived from an EMBL/GenBank/DDBJ whole genome shotgun (WGS) entry which is preliminary data.</text>
</comment>
<dbReference type="Pfam" id="PF18758">
    <property type="entry name" value="KDZ"/>
    <property type="match status" value="1"/>
</dbReference>
<dbReference type="PANTHER" id="PTHR33096:SF1">
    <property type="entry name" value="CXC1-LIKE CYSTEINE CLUSTER ASSOCIATED WITH KDZ TRANSPOSASES DOMAIN-CONTAINING PROTEIN"/>
    <property type="match status" value="1"/>
</dbReference>
<proteinExistence type="predicted"/>
<protein>
    <submittedName>
        <fullName evidence="1">Uncharacterized protein</fullName>
    </submittedName>
</protein>
<evidence type="ECO:0000313" key="1">
    <source>
        <dbReference type="EMBL" id="KAJ2925611.1"/>
    </source>
</evidence>
<dbReference type="PANTHER" id="PTHR33096">
    <property type="entry name" value="CXC2 DOMAIN-CONTAINING PROTEIN"/>
    <property type="match status" value="1"/>
</dbReference>
<gene>
    <name evidence="1" type="ORF">H1R20_g11488</name>
</gene>
<dbReference type="OrthoDB" id="3265433at2759"/>
<dbReference type="AlphaFoldDB" id="A0A9W8MCN2"/>
<dbReference type="Proteomes" id="UP001140091">
    <property type="component" value="Unassembled WGS sequence"/>
</dbReference>
<keyword evidence="2" id="KW-1185">Reference proteome</keyword>
<accession>A0A9W8MCN2</accession>
<dbReference type="EMBL" id="JANBPK010001145">
    <property type="protein sequence ID" value="KAJ2925611.1"/>
    <property type="molecule type" value="Genomic_DNA"/>
</dbReference>
<feature type="non-terminal residue" evidence="1">
    <location>
        <position position="531"/>
    </location>
</feature>
<sequence length="531" mass="60902">MDYATTKAWKYGDLSDIPWILWGYYVNCQYDKHHKERVEVGKYLSFPDGMEDKIIYAIGTWHVHGHKPECYPRYATTFIKGAGVRSAEILESRWSQLNPAASSLRYMTLAHRSEMLDALMNDINWKTMVKLAGDIAESFVDALESRDEACDEFEKLDSTCTDEQRSKWLAEEAAAHMNWAHDVKSMDIYSSVLEKAPALVEIEINQMDKELEDGNVGLTTWLVTGIEIQQEQLCITTTKRNHPTPTPKQEVAILRMKEKLIQKFDKLIDSAERLFPTVDFDELEYRKPATSDETVVPLPSQVKGTLPSALKHAAAVELELRIGQANDALQGIRTQIGYKSYIFRKQIRAFKGKKRRTRGFDNIQRSNDELSIQRKLYDNALTALKNLGAGEEILSKYKEIKKDDLKTITSIAEPNARGQSRNTLAWFWSLDVAGDSETSEYLEELYQISWLRAKARKNRWEEECKLLESEIGWAANFFKFKADQWEMLSATDNAGKQAYALAQKAIWSLLHAEANDHVDLIQKILKECHLI</sequence>
<name>A0A9W8MCN2_9AGAR</name>
<evidence type="ECO:0000313" key="2">
    <source>
        <dbReference type="Proteomes" id="UP001140091"/>
    </source>
</evidence>
<dbReference type="InterPro" id="IPR040521">
    <property type="entry name" value="KDZ"/>
</dbReference>
<reference evidence="1" key="1">
    <citation type="submission" date="2022-06" db="EMBL/GenBank/DDBJ databases">
        <title>Genome Sequence of Candolleomyces eurysporus.</title>
        <authorList>
            <person name="Buettner E."/>
        </authorList>
    </citation>
    <scope>NUCLEOTIDE SEQUENCE</scope>
    <source>
        <strain evidence="1">VTCC 930004</strain>
    </source>
</reference>
<organism evidence="1 2">
    <name type="scientific">Candolleomyces eurysporus</name>
    <dbReference type="NCBI Taxonomy" id="2828524"/>
    <lineage>
        <taxon>Eukaryota</taxon>
        <taxon>Fungi</taxon>
        <taxon>Dikarya</taxon>
        <taxon>Basidiomycota</taxon>
        <taxon>Agaricomycotina</taxon>
        <taxon>Agaricomycetes</taxon>
        <taxon>Agaricomycetidae</taxon>
        <taxon>Agaricales</taxon>
        <taxon>Agaricineae</taxon>
        <taxon>Psathyrellaceae</taxon>
        <taxon>Candolleomyces</taxon>
    </lineage>
</organism>